<dbReference type="GO" id="GO:0004029">
    <property type="term" value="F:aldehyde dehydrogenase (NAD+) activity"/>
    <property type="evidence" value="ECO:0007669"/>
    <property type="project" value="UniProtKB-EC"/>
</dbReference>
<protein>
    <recommendedName>
        <fullName evidence="3">aldehyde dehydrogenase (NAD(+))</fullName>
        <ecNumber evidence="3">1.2.1.3</ecNumber>
    </recommendedName>
</protein>
<dbReference type="Proteomes" id="UP000321635">
    <property type="component" value="Unassembled WGS sequence"/>
</dbReference>
<evidence type="ECO:0000256" key="1">
    <source>
        <dbReference type="ARBA" id="ARBA00009986"/>
    </source>
</evidence>
<comment type="caution">
    <text evidence="6">The sequence shown here is derived from an EMBL/GenBank/DDBJ whole genome shotgun (WGS) entry which is preliminary data.</text>
</comment>
<dbReference type="InterPro" id="IPR016163">
    <property type="entry name" value="Ald_DH_C"/>
</dbReference>
<evidence type="ECO:0000256" key="2">
    <source>
        <dbReference type="ARBA" id="ARBA00023002"/>
    </source>
</evidence>
<evidence type="ECO:0000313" key="7">
    <source>
        <dbReference type="Proteomes" id="UP000321635"/>
    </source>
</evidence>
<dbReference type="AlphaFoldDB" id="A0A511X876"/>
<dbReference type="PROSITE" id="PS00070">
    <property type="entry name" value="ALDEHYDE_DEHYDR_CYS"/>
    <property type="match status" value="1"/>
</dbReference>
<feature type="domain" description="Aldehyde dehydrogenase" evidence="5">
    <location>
        <begin position="13"/>
        <end position="471"/>
    </location>
</feature>
<reference evidence="6 7" key="1">
    <citation type="submission" date="2019-07" db="EMBL/GenBank/DDBJ databases">
        <title>Whole genome shotgun sequence of Acetobacter nitrogenifigens NBRC 105050.</title>
        <authorList>
            <person name="Hosoyama A."/>
            <person name="Uohara A."/>
            <person name="Ohji S."/>
            <person name="Ichikawa N."/>
        </authorList>
    </citation>
    <scope>NUCLEOTIDE SEQUENCE [LARGE SCALE GENOMIC DNA]</scope>
    <source>
        <strain evidence="6 7">NBRC 105050</strain>
    </source>
</reference>
<dbReference type="EC" id="1.2.1.3" evidence="3"/>
<dbReference type="EMBL" id="BJYF01000005">
    <property type="protein sequence ID" value="GEN59138.1"/>
    <property type="molecule type" value="Genomic_DNA"/>
</dbReference>
<dbReference type="CDD" id="cd07138">
    <property type="entry name" value="ALDH_CddD_SSP0762"/>
    <property type="match status" value="1"/>
</dbReference>
<dbReference type="Gene3D" id="3.40.309.10">
    <property type="entry name" value="Aldehyde Dehydrogenase, Chain A, domain 2"/>
    <property type="match status" value="1"/>
</dbReference>
<comment type="catalytic activity">
    <reaction evidence="4">
        <text>an aldehyde + NAD(+) + H2O = a carboxylate + NADH + 2 H(+)</text>
        <dbReference type="Rhea" id="RHEA:16185"/>
        <dbReference type="ChEBI" id="CHEBI:15377"/>
        <dbReference type="ChEBI" id="CHEBI:15378"/>
        <dbReference type="ChEBI" id="CHEBI:17478"/>
        <dbReference type="ChEBI" id="CHEBI:29067"/>
        <dbReference type="ChEBI" id="CHEBI:57540"/>
        <dbReference type="ChEBI" id="CHEBI:57945"/>
        <dbReference type="EC" id="1.2.1.3"/>
    </reaction>
</comment>
<dbReference type="InterPro" id="IPR016161">
    <property type="entry name" value="Ald_DH/histidinol_DH"/>
</dbReference>
<dbReference type="Pfam" id="PF00171">
    <property type="entry name" value="Aldedh"/>
    <property type="match status" value="1"/>
</dbReference>
<gene>
    <name evidence="6" type="ORF">ANI02nite_10220</name>
</gene>
<comment type="similarity">
    <text evidence="1">Belongs to the aldehyde dehydrogenase family.</text>
</comment>
<evidence type="ECO:0000256" key="3">
    <source>
        <dbReference type="ARBA" id="ARBA00024226"/>
    </source>
</evidence>
<keyword evidence="7" id="KW-1185">Reference proteome</keyword>
<dbReference type="OrthoDB" id="9772584at2"/>
<evidence type="ECO:0000256" key="4">
    <source>
        <dbReference type="ARBA" id="ARBA00049194"/>
    </source>
</evidence>
<keyword evidence="2" id="KW-0560">Oxidoreductase</keyword>
<proteinExistence type="inferred from homology"/>
<dbReference type="PANTHER" id="PTHR42804">
    <property type="entry name" value="ALDEHYDE DEHYDROGENASE"/>
    <property type="match status" value="1"/>
</dbReference>
<accession>A0A511X876</accession>
<sequence length="477" mass="50363">MAHAQQFYIDGVWVDPVEPRTLDVINPATEEVCATISIGGAADVDRAVKAAARAFDTWSQSSKKERLDALERILAVYLRRIDEMAVAISTEMGAPLPMAKSDQAGIGAAHLSEMIRVLRAYEFDRVEGDMLITHEPVGVAGLITPWNWPMNQITCKVAPALAAGCTVVLKPSEVAPLSALLFSEIVDEAGLPPGVYNMVNGDGPGVGAALSTHPDVGIVSFTGSTRAGIAVAEAAAKTVKRVHQELGGKSPNIVLPDADLKDAVRKGVQRCFGNSGQSCNAPTRLLVPVEKMDEAMAAAKEAADAIVVGAPDAPDTMLGPVVSDVQFGKIQALIQAGVDEGAALVAGGVGRPEGLTKGYYVRPTVFGRVTPDMTISREEIFGPVLSIIGYDSVEEAVRIANDTPYGLAAYIQAGENLTEARRISRLLRAGNVNINGAPWRASAPFGGYKQSGNGREYSEYGLHDFLEIKAVLGYAEA</sequence>
<dbReference type="InterPro" id="IPR016160">
    <property type="entry name" value="Ald_DH_CS_CYS"/>
</dbReference>
<evidence type="ECO:0000259" key="5">
    <source>
        <dbReference type="Pfam" id="PF00171"/>
    </source>
</evidence>
<dbReference type="RefSeq" id="WP_026397774.1">
    <property type="nucleotide sequence ID" value="NZ_AUBI01000005.1"/>
</dbReference>
<organism evidence="6 7">
    <name type="scientific">Acetobacter nitrogenifigens DSM 23921 = NBRC 105050</name>
    <dbReference type="NCBI Taxonomy" id="1120919"/>
    <lineage>
        <taxon>Bacteria</taxon>
        <taxon>Pseudomonadati</taxon>
        <taxon>Pseudomonadota</taxon>
        <taxon>Alphaproteobacteria</taxon>
        <taxon>Acetobacterales</taxon>
        <taxon>Acetobacteraceae</taxon>
        <taxon>Acetobacter</taxon>
    </lineage>
</organism>
<dbReference type="Gene3D" id="3.40.605.10">
    <property type="entry name" value="Aldehyde Dehydrogenase, Chain A, domain 1"/>
    <property type="match status" value="1"/>
</dbReference>
<dbReference type="FunFam" id="3.40.605.10:FF:000007">
    <property type="entry name" value="NAD/NADP-dependent betaine aldehyde dehydrogenase"/>
    <property type="match status" value="1"/>
</dbReference>
<dbReference type="InterPro" id="IPR016162">
    <property type="entry name" value="Ald_DH_N"/>
</dbReference>
<dbReference type="InterPro" id="IPR015590">
    <property type="entry name" value="Aldehyde_DH_dom"/>
</dbReference>
<dbReference type="STRING" id="1120919.GCA_000429165_01782"/>
<name>A0A511X876_9PROT</name>
<dbReference type="PANTHER" id="PTHR42804:SF1">
    <property type="entry name" value="ALDEHYDE DEHYDROGENASE-RELATED"/>
    <property type="match status" value="1"/>
</dbReference>
<evidence type="ECO:0000313" key="6">
    <source>
        <dbReference type="EMBL" id="GEN59138.1"/>
    </source>
</evidence>
<dbReference type="SUPFAM" id="SSF53720">
    <property type="entry name" value="ALDH-like"/>
    <property type="match status" value="1"/>
</dbReference>